<protein>
    <submittedName>
        <fullName evidence="1">Uncharacterized protein</fullName>
    </submittedName>
</protein>
<proteinExistence type="predicted"/>
<accession>A0A8S5QJ27</accession>
<organism evidence="1">
    <name type="scientific">Siphoviridae sp. ctiOl67</name>
    <dbReference type="NCBI Taxonomy" id="2825622"/>
    <lineage>
        <taxon>Viruses</taxon>
        <taxon>Duplodnaviria</taxon>
        <taxon>Heunggongvirae</taxon>
        <taxon>Uroviricota</taxon>
        <taxon>Caudoviricetes</taxon>
    </lineage>
</organism>
<dbReference type="EMBL" id="BK015666">
    <property type="protein sequence ID" value="DAE19010.1"/>
    <property type="molecule type" value="Genomic_DNA"/>
</dbReference>
<sequence length="53" mass="5834">MINLPSTVTLSICIGKIYVVTLFKSANNFTGMLIIYSSFEGKTVNVTSPLDKY</sequence>
<reference evidence="1" key="1">
    <citation type="journal article" date="2021" name="Proc. Natl. Acad. Sci. U.S.A.">
        <title>A Catalog of Tens of Thousands of Viruses from Human Metagenomes Reveals Hidden Associations with Chronic Diseases.</title>
        <authorList>
            <person name="Tisza M.J."/>
            <person name="Buck C.B."/>
        </authorList>
    </citation>
    <scope>NUCLEOTIDE SEQUENCE</scope>
    <source>
        <strain evidence="1">CtiOl67</strain>
    </source>
</reference>
<name>A0A8S5QJ27_9CAUD</name>
<evidence type="ECO:0000313" key="1">
    <source>
        <dbReference type="EMBL" id="DAE19010.1"/>
    </source>
</evidence>